<dbReference type="GO" id="GO:0005524">
    <property type="term" value="F:ATP binding"/>
    <property type="evidence" value="ECO:0007669"/>
    <property type="project" value="UniProtKB-KW"/>
</dbReference>
<keyword evidence="7 10" id="KW-1133">Transmembrane helix</keyword>
<feature type="domain" description="Phytocyanin" evidence="12">
    <location>
        <begin position="663"/>
        <end position="761"/>
    </location>
</feature>
<comment type="caution">
    <text evidence="13">The sequence shown here is derived from an EMBL/GenBank/DDBJ whole genome shotgun (WGS) entry which is preliminary data.</text>
</comment>
<dbReference type="PROSITE" id="PS50893">
    <property type="entry name" value="ABC_TRANSPORTER_2"/>
    <property type="match status" value="1"/>
</dbReference>
<dbReference type="InterPro" id="IPR027417">
    <property type="entry name" value="P-loop_NTPase"/>
</dbReference>
<dbReference type="CDD" id="cd04216">
    <property type="entry name" value="Phytocyanin"/>
    <property type="match status" value="1"/>
</dbReference>
<dbReference type="SUPFAM" id="SSF52540">
    <property type="entry name" value="P-loop containing nucleoside triphosphate hydrolases"/>
    <property type="match status" value="1"/>
</dbReference>
<dbReference type="Pfam" id="PF02298">
    <property type="entry name" value="Cu_bind_like"/>
    <property type="match status" value="1"/>
</dbReference>
<evidence type="ECO:0000256" key="1">
    <source>
        <dbReference type="ARBA" id="ARBA00004141"/>
    </source>
</evidence>
<dbReference type="InterPro" id="IPR003593">
    <property type="entry name" value="AAA+_ATPase"/>
</dbReference>
<dbReference type="GO" id="GO:0046872">
    <property type="term" value="F:metal ion binding"/>
    <property type="evidence" value="ECO:0007669"/>
    <property type="project" value="UniProtKB-KW"/>
</dbReference>
<organism evidence="13 14">
    <name type="scientific">Anisodus tanguticus</name>
    <dbReference type="NCBI Taxonomy" id="243964"/>
    <lineage>
        <taxon>Eukaryota</taxon>
        <taxon>Viridiplantae</taxon>
        <taxon>Streptophyta</taxon>
        <taxon>Embryophyta</taxon>
        <taxon>Tracheophyta</taxon>
        <taxon>Spermatophyta</taxon>
        <taxon>Magnoliopsida</taxon>
        <taxon>eudicotyledons</taxon>
        <taxon>Gunneridae</taxon>
        <taxon>Pentapetalae</taxon>
        <taxon>asterids</taxon>
        <taxon>lamiids</taxon>
        <taxon>Solanales</taxon>
        <taxon>Solanaceae</taxon>
        <taxon>Solanoideae</taxon>
        <taxon>Hyoscyameae</taxon>
        <taxon>Anisodus</taxon>
    </lineage>
</organism>
<accession>A0AAE1V309</accession>
<evidence type="ECO:0000256" key="7">
    <source>
        <dbReference type="ARBA" id="ARBA00022989"/>
    </source>
</evidence>
<keyword evidence="3 10" id="KW-0812">Transmembrane</keyword>
<dbReference type="GO" id="GO:0140359">
    <property type="term" value="F:ABC-type transporter activity"/>
    <property type="evidence" value="ECO:0007669"/>
    <property type="project" value="InterPro"/>
</dbReference>
<dbReference type="InterPro" id="IPR008972">
    <property type="entry name" value="Cupredoxin"/>
</dbReference>
<dbReference type="AlphaFoldDB" id="A0AAE1V309"/>
<feature type="transmembrane region" description="Helical" evidence="10">
    <location>
        <begin position="483"/>
        <end position="509"/>
    </location>
</feature>
<keyword evidence="4" id="KW-0479">Metal-binding</keyword>
<evidence type="ECO:0000256" key="8">
    <source>
        <dbReference type="ARBA" id="ARBA00023136"/>
    </source>
</evidence>
<evidence type="ECO:0000256" key="3">
    <source>
        <dbReference type="ARBA" id="ARBA00022692"/>
    </source>
</evidence>
<dbReference type="SMART" id="SM00382">
    <property type="entry name" value="AAA"/>
    <property type="match status" value="1"/>
</dbReference>
<evidence type="ECO:0000313" key="14">
    <source>
        <dbReference type="Proteomes" id="UP001291623"/>
    </source>
</evidence>
<dbReference type="EMBL" id="JAVYJV010000015">
    <property type="protein sequence ID" value="KAK4353377.1"/>
    <property type="molecule type" value="Genomic_DNA"/>
</dbReference>
<evidence type="ECO:0000256" key="6">
    <source>
        <dbReference type="ARBA" id="ARBA00022840"/>
    </source>
</evidence>
<feature type="transmembrane region" description="Helical" evidence="10">
    <location>
        <begin position="408"/>
        <end position="429"/>
    </location>
</feature>
<evidence type="ECO:0000256" key="4">
    <source>
        <dbReference type="ARBA" id="ARBA00022723"/>
    </source>
</evidence>
<feature type="domain" description="ABC transporter" evidence="11">
    <location>
        <begin position="58"/>
        <end position="330"/>
    </location>
</feature>
<protein>
    <recommendedName>
        <fullName evidence="15">ABC transporter domain-containing protein</fullName>
    </recommendedName>
</protein>
<dbReference type="GO" id="GO:0016020">
    <property type="term" value="C:membrane"/>
    <property type="evidence" value="ECO:0007669"/>
    <property type="project" value="UniProtKB-SubCell"/>
</dbReference>
<dbReference type="FunFam" id="2.60.40.420:FF:000003">
    <property type="entry name" value="Blue copper"/>
    <property type="match status" value="1"/>
</dbReference>
<name>A0AAE1V309_9SOLA</name>
<dbReference type="Gene3D" id="3.40.50.300">
    <property type="entry name" value="P-loop containing nucleotide triphosphate hydrolases"/>
    <property type="match status" value="1"/>
</dbReference>
<dbReference type="PANTHER" id="PTHR48041">
    <property type="entry name" value="ABC TRANSPORTER G FAMILY MEMBER 28"/>
    <property type="match status" value="1"/>
</dbReference>
<dbReference type="InterPro" id="IPR017871">
    <property type="entry name" value="ABC_transporter-like_CS"/>
</dbReference>
<keyword evidence="2" id="KW-0813">Transport</keyword>
<dbReference type="GO" id="GO:0016887">
    <property type="term" value="F:ATP hydrolysis activity"/>
    <property type="evidence" value="ECO:0007669"/>
    <property type="project" value="InterPro"/>
</dbReference>
<dbReference type="InterPro" id="IPR003245">
    <property type="entry name" value="Phytocyanin_dom"/>
</dbReference>
<dbReference type="PROSITE" id="PS51485">
    <property type="entry name" value="PHYTOCYANIN"/>
    <property type="match status" value="1"/>
</dbReference>
<evidence type="ECO:0000256" key="9">
    <source>
        <dbReference type="ARBA" id="ARBA00023180"/>
    </source>
</evidence>
<keyword evidence="8 10" id="KW-0472">Membrane</keyword>
<feature type="transmembrane region" description="Helical" evidence="10">
    <location>
        <begin position="548"/>
        <end position="568"/>
    </location>
</feature>
<dbReference type="GO" id="GO:0009055">
    <property type="term" value="F:electron transfer activity"/>
    <property type="evidence" value="ECO:0007669"/>
    <property type="project" value="InterPro"/>
</dbReference>
<feature type="transmembrane region" description="Helical" evidence="10">
    <location>
        <begin position="515"/>
        <end position="536"/>
    </location>
</feature>
<keyword evidence="6" id="KW-0067">ATP-binding</keyword>
<evidence type="ECO:0000256" key="2">
    <source>
        <dbReference type="ARBA" id="ARBA00022448"/>
    </source>
</evidence>
<dbReference type="PANTHER" id="PTHR48041:SF108">
    <property type="entry name" value="ABC TRANSPORTER G FAMILY MEMBER 6-LIKE"/>
    <property type="match status" value="1"/>
</dbReference>
<evidence type="ECO:0000256" key="5">
    <source>
        <dbReference type="ARBA" id="ARBA00022741"/>
    </source>
</evidence>
<dbReference type="PROSITE" id="PS00211">
    <property type="entry name" value="ABC_TRANSPORTER_1"/>
    <property type="match status" value="1"/>
</dbReference>
<dbReference type="InterPro" id="IPR050352">
    <property type="entry name" value="ABCG_transporters"/>
</dbReference>
<evidence type="ECO:0000313" key="13">
    <source>
        <dbReference type="EMBL" id="KAK4353377.1"/>
    </source>
</evidence>
<keyword evidence="9" id="KW-0325">Glycoprotein</keyword>
<dbReference type="FunFam" id="3.40.50.300:FF:000530">
    <property type="entry name" value="ABC transporter G family member 6"/>
    <property type="match status" value="1"/>
</dbReference>
<dbReference type="Pfam" id="PF01061">
    <property type="entry name" value="ABC2_membrane"/>
    <property type="match status" value="1"/>
</dbReference>
<proteinExistence type="predicted"/>
<feature type="transmembrane region" description="Helical" evidence="10">
    <location>
        <begin position="441"/>
        <end position="462"/>
    </location>
</feature>
<evidence type="ECO:0000259" key="12">
    <source>
        <dbReference type="PROSITE" id="PS51485"/>
    </source>
</evidence>
<keyword evidence="5" id="KW-0547">Nucleotide-binding</keyword>
<sequence>MEMSQASAYSSPTLGQLLKRVGDVQKEVTGDETPVHQVLDMSSDNQSIGSPHALPFILSFSNLTYSIKTRREISYPVMLRRPVAGSTAGDPVAGENLFTRTTKVLLDNISGEARDGEIVAVLGASGSGKSTLIDGLANRIAKESLKGTIRLNGEPLDSRLLKVISAYVMQDDLLYPMLTVEETLMFAAEFRLPRTLSKSKKKMRVQALIDQLGLRNAAKTIIGDEGHRGVSGGERRRVSIGIDIIHDPIILFLDEPTSGLDSTSAFMVVKVLQRIAQSGSIVIMSIHQPSYRILGLLDRMLFLVCLDLIRELEGSPGGTKSLVEFNKTWQNTKRSNQNPETVTPTHGLSLKEAISASISRGKLVSGTTSDIHTSPTSMVPTYANPFWTEMVTLSKRSFTNSWRVPELFGIRLGAIVVTGFILGTMFWQLDNSPKGVQERLGFFAFAMSTTFYTCADALPVFLQERYIFMRETAYNAYRRSSYCLSHAIVSLPALIFLSFAFAAITFWAVGLDGGFSGFMFYFGIILASFWAGNSFVTFLSGVVPSVMLGYTIVVAILAYFLLFSGFFMNRDRIPPYWIWFHYLSLVKYPYEAVLQNEFDDPTKCFVKGIQMFDNSPLGNVPNALKEKLLSTMSDTLNVKITSSTCVTTGADILVQQGITDLTTNYIVGDSSGWDISTDLDTWLIGKRFKVGDVLAFQYSSFHSVSEVTKENFEGCNTTNVLDSTKNGNTTFPLTKPGDRYFVCGNRLHCLGGMKIHVNIENDVAAASPAAAPEQGASFSPSSKSKNPSVVPSFALSNHVGILDSIVLVILGFLSLAFGLV</sequence>
<evidence type="ECO:0000259" key="11">
    <source>
        <dbReference type="PROSITE" id="PS50893"/>
    </source>
</evidence>
<dbReference type="Gene3D" id="2.60.40.420">
    <property type="entry name" value="Cupredoxins - blue copper proteins"/>
    <property type="match status" value="1"/>
</dbReference>
<reference evidence="13" key="1">
    <citation type="submission" date="2023-12" db="EMBL/GenBank/DDBJ databases">
        <title>Genome assembly of Anisodus tanguticus.</title>
        <authorList>
            <person name="Wang Y.-J."/>
        </authorList>
    </citation>
    <scope>NUCLEOTIDE SEQUENCE</scope>
    <source>
        <strain evidence="13">KB-2021</strain>
        <tissue evidence="13">Leaf</tissue>
    </source>
</reference>
<comment type="subcellular location">
    <subcellularLocation>
        <location evidence="1">Membrane</location>
        <topology evidence="1">Multi-pass membrane protein</topology>
    </subcellularLocation>
</comment>
<evidence type="ECO:0008006" key="15">
    <source>
        <dbReference type="Google" id="ProtNLM"/>
    </source>
</evidence>
<dbReference type="Pfam" id="PF00005">
    <property type="entry name" value="ABC_tran"/>
    <property type="match status" value="1"/>
</dbReference>
<dbReference type="SUPFAM" id="SSF49503">
    <property type="entry name" value="Cupredoxins"/>
    <property type="match status" value="1"/>
</dbReference>
<dbReference type="Proteomes" id="UP001291623">
    <property type="component" value="Unassembled WGS sequence"/>
</dbReference>
<dbReference type="InterPro" id="IPR003439">
    <property type="entry name" value="ABC_transporter-like_ATP-bd"/>
</dbReference>
<gene>
    <name evidence="13" type="ORF">RND71_028895</name>
</gene>
<dbReference type="InterPro" id="IPR013525">
    <property type="entry name" value="ABC2_TM"/>
</dbReference>
<keyword evidence="14" id="KW-1185">Reference proteome</keyword>
<evidence type="ECO:0000256" key="10">
    <source>
        <dbReference type="SAM" id="Phobius"/>
    </source>
</evidence>